<dbReference type="AlphaFoldDB" id="A0A218WXQ2"/>
<evidence type="ECO:0000313" key="4">
    <source>
        <dbReference type="Proteomes" id="UP000197138"/>
    </source>
</evidence>
<keyword evidence="5" id="KW-1185">Reference proteome</keyword>
<name>A0A218WXQ2_PUNGR</name>
<evidence type="ECO:0000313" key="3">
    <source>
        <dbReference type="EMBL" id="PKI46706.1"/>
    </source>
</evidence>
<evidence type="ECO:0000256" key="1">
    <source>
        <dbReference type="SAM" id="MobiDB-lite"/>
    </source>
</evidence>
<evidence type="ECO:0000313" key="5">
    <source>
        <dbReference type="Proteomes" id="UP000233551"/>
    </source>
</evidence>
<dbReference type="Proteomes" id="UP000233551">
    <property type="component" value="Unassembled WGS sequence"/>
</dbReference>
<reference evidence="3 5" key="3">
    <citation type="submission" date="2017-11" db="EMBL/GenBank/DDBJ databases">
        <title>De-novo sequencing of pomegranate (Punica granatum L.) genome.</title>
        <authorList>
            <person name="Akparov Z."/>
            <person name="Amiraslanov A."/>
            <person name="Hajiyeva S."/>
            <person name="Abbasov M."/>
            <person name="Kaur K."/>
            <person name="Hamwieh A."/>
            <person name="Solovyev V."/>
            <person name="Salamov A."/>
            <person name="Braich B."/>
            <person name="Kosarev P."/>
            <person name="Mahmoud A."/>
            <person name="Hajiyev E."/>
            <person name="Babayeva S."/>
            <person name="Izzatullayeva V."/>
            <person name="Mammadov A."/>
            <person name="Mammadov A."/>
            <person name="Sharifova S."/>
            <person name="Ojaghi J."/>
            <person name="Eynullazada K."/>
            <person name="Bayramov B."/>
            <person name="Abdulazimova A."/>
            <person name="Shahmuradov I."/>
        </authorList>
    </citation>
    <scope>NUCLEOTIDE SEQUENCE [LARGE SCALE GENOMIC DNA]</scope>
    <source>
        <strain evidence="3">AG2017</strain>
        <strain evidence="5">cv. AG2017</strain>
        <tissue evidence="3">Leaf</tissue>
    </source>
</reference>
<dbReference type="Proteomes" id="UP000197138">
    <property type="component" value="Unassembled WGS sequence"/>
</dbReference>
<dbReference type="EMBL" id="MTKT01002940">
    <property type="protein sequence ID" value="OWM76991.1"/>
    <property type="molecule type" value="Genomic_DNA"/>
</dbReference>
<gene>
    <name evidence="2" type="ORF">CDL15_Pgr011716</name>
    <name evidence="3" type="ORF">CRG98_032901</name>
</gene>
<reference evidence="4" key="1">
    <citation type="journal article" date="2017" name="Plant J.">
        <title>The pomegranate (Punica granatum L.) genome and the genomics of punicalagin biosynthesis.</title>
        <authorList>
            <person name="Qin G."/>
            <person name="Xu C."/>
            <person name="Ming R."/>
            <person name="Tang H."/>
            <person name="Guyot R."/>
            <person name="Kramer E.M."/>
            <person name="Hu Y."/>
            <person name="Yi X."/>
            <person name="Qi Y."/>
            <person name="Xu X."/>
            <person name="Gao Z."/>
            <person name="Pan H."/>
            <person name="Jian J."/>
            <person name="Tian Y."/>
            <person name="Yue Z."/>
            <person name="Xu Y."/>
        </authorList>
    </citation>
    <scope>NUCLEOTIDE SEQUENCE [LARGE SCALE GENOMIC DNA]</scope>
    <source>
        <strain evidence="4">cv. Dabenzi</strain>
    </source>
</reference>
<accession>A0A218WXQ2</accession>
<organism evidence="2 4">
    <name type="scientific">Punica granatum</name>
    <name type="common">Pomegranate</name>
    <dbReference type="NCBI Taxonomy" id="22663"/>
    <lineage>
        <taxon>Eukaryota</taxon>
        <taxon>Viridiplantae</taxon>
        <taxon>Streptophyta</taxon>
        <taxon>Embryophyta</taxon>
        <taxon>Tracheophyta</taxon>
        <taxon>Spermatophyta</taxon>
        <taxon>Magnoliopsida</taxon>
        <taxon>eudicotyledons</taxon>
        <taxon>Gunneridae</taxon>
        <taxon>Pentapetalae</taxon>
        <taxon>rosids</taxon>
        <taxon>malvids</taxon>
        <taxon>Myrtales</taxon>
        <taxon>Lythraceae</taxon>
        <taxon>Punica</taxon>
    </lineage>
</organism>
<comment type="caution">
    <text evidence="2">The sequence shown here is derived from an EMBL/GenBank/DDBJ whole genome shotgun (WGS) entry which is preliminary data.</text>
</comment>
<feature type="region of interest" description="Disordered" evidence="1">
    <location>
        <begin position="65"/>
        <end position="92"/>
    </location>
</feature>
<dbReference type="EMBL" id="PGOL01002598">
    <property type="protein sequence ID" value="PKI46706.1"/>
    <property type="molecule type" value="Genomic_DNA"/>
</dbReference>
<sequence>MSFSLILNNKNDASKPSFKACYPKSLILYVCRNPQQEPDSLNLEIQHSITDMASTVAVVGHRHQVSGRCPATSRVEGENSSSLRRGGTGEPP</sequence>
<reference evidence="2" key="2">
    <citation type="submission" date="2017-06" db="EMBL/GenBank/DDBJ databases">
        <title>The pomegranate genome and the genomics of punicalagin biosynthesis.</title>
        <authorList>
            <person name="Xu C."/>
        </authorList>
    </citation>
    <scope>NUCLEOTIDE SEQUENCE [LARGE SCALE GENOMIC DNA]</scope>
    <source>
        <tissue evidence="2">Fresh leaf</tissue>
    </source>
</reference>
<protein>
    <submittedName>
        <fullName evidence="2">Uncharacterized protein</fullName>
    </submittedName>
</protein>
<proteinExistence type="predicted"/>
<evidence type="ECO:0000313" key="2">
    <source>
        <dbReference type="EMBL" id="OWM76991.1"/>
    </source>
</evidence>